<gene>
    <name evidence="1" type="ORF">C4F50_16930</name>
</gene>
<accession>A0ABR9TPQ0</accession>
<dbReference type="Proteomes" id="UP000640614">
    <property type="component" value="Unassembled WGS sequence"/>
</dbReference>
<keyword evidence="2" id="KW-1185">Reference proteome</keyword>
<sequence>MTYSKLIFLVLKPLFGAFLLKPNFSTLLSDLISEPICTFSLHFRIKFKRIVFVMPKQFTDQIQNAVFLKVPAILPFKIIINKIKIFRHVSKTIYNW</sequence>
<proteinExistence type="predicted"/>
<dbReference type="EMBL" id="PRDM01000004">
    <property type="protein sequence ID" value="MBE8726607.1"/>
    <property type="molecule type" value="Genomic_DNA"/>
</dbReference>
<comment type="caution">
    <text evidence="1">The sequence shown here is derived from an EMBL/GenBank/DDBJ whole genome shotgun (WGS) entry which is preliminary data.</text>
</comment>
<name>A0ABR9TPQ0_9FLAO</name>
<organism evidence="1 2">
    <name type="scientific">Flavobacterium hungaricum</name>
    <dbReference type="NCBI Taxonomy" id="2082725"/>
    <lineage>
        <taxon>Bacteria</taxon>
        <taxon>Pseudomonadati</taxon>
        <taxon>Bacteroidota</taxon>
        <taxon>Flavobacteriia</taxon>
        <taxon>Flavobacteriales</taxon>
        <taxon>Flavobacteriaceae</taxon>
        <taxon>Flavobacterium</taxon>
    </lineage>
</organism>
<protein>
    <recommendedName>
        <fullName evidence="3">Secreted protein</fullName>
    </recommendedName>
</protein>
<reference evidence="1 2" key="1">
    <citation type="submission" date="2018-07" db="EMBL/GenBank/DDBJ databases">
        <title>Genome assembly of strain KB82.</title>
        <authorList>
            <person name="Kukolya J."/>
            <person name="Horvath B."/>
            <person name="Nagy I."/>
            <person name="Toth A."/>
        </authorList>
    </citation>
    <scope>NUCLEOTIDE SEQUENCE [LARGE SCALE GENOMIC DNA]</scope>
    <source>
        <strain evidence="1 2">Kb82</strain>
    </source>
</reference>
<evidence type="ECO:0000313" key="1">
    <source>
        <dbReference type="EMBL" id="MBE8726607.1"/>
    </source>
</evidence>
<evidence type="ECO:0008006" key="3">
    <source>
        <dbReference type="Google" id="ProtNLM"/>
    </source>
</evidence>
<evidence type="ECO:0000313" key="2">
    <source>
        <dbReference type="Proteomes" id="UP000640614"/>
    </source>
</evidence>